<protein>
    <submittedName>
        <fullName evidence="1">Uncharacterized protein</fullName>
    </submittedName>
</protein>
<evidence type="ECO:0000313" key="1">
    <source>
        <dbReference type="EMBL" id="CAN0497718.1"/>
    </source>
</evidence>
<feature type="non-terminal residue" evidence="1">
    <location>
        <position position="68"/>
    </location>
</feature>
<name>A0ACB1MJR6_RANTA</name>
<reference evidence="1" key="1">
    <citation type="submission" date="2025-03" db="EMBL/GenBank/DDBJ databases">
        <authorList>
            <consortium name="ELIXIR-Norway"/>
            <consortium name="Elixir Norway"/>
        </authorList>
    </citation>
    <scope>NUCLEOTIDE SEQUENCE</scope>
</reference>
<gene>
    <name evidence="1" type="ORF">MRATA1EN22A_LOCUS22025</name>
</gene>
<evidence type="ECO:0000313" key="2">
    <source>
        <dbReference type="Proteomes" id="UP001162501"/>
    </source>
</evidence>
<proteinExistence type="predicted"/>
<sequence length="68" mass="7423">KFGSYHISHITIIQRPPSTASGGSQECSKVHKKFHRDVLSKGQSPRRKQVRPLSEADLTQSANPTGPG</sequence>
<accession>A0ACB1MJR6</accession>
<dbReference type="Proteomes" id="UP001162501">
    <property type="component" value="Chromosome 34"/>
</dbReference>
<organism evidence="1 2">
    <name type="scientific">Rangifer tarandus platyrhynchus</name>
    <name type="common">Svalbard reindeer</name>
    <dbReference type="NCBI Taxonomy" id="3082113"/>
    <lineage>
        <taxon>Eukaryota</taxon>
        <taxon>Metazoa</taxon>
        <taxon>Chordata</taxon>
        <taxon>Craniata</taxon>
        <taxon>Vertebrata</taxon>
        <taxon>Euteleostomi</taxon>
        <taxon>Mammalia</taxon>
        <taxon>Eutheria</taxon>
        <taxon>Laurasiatheria</taxon>
        <taxon>Artiodactyla</taxon>
        <taxon>Ruminantia</taxon>
        <taxon>Pecora</taxon>
        <taxon>Cervidae</taxon>
        <taxon>Odocoileinae</taxon>
        <taxon>Rangifer</taxon>
    </lineage>
</organism>
<dbReference type="EMBL" id="OZ243562">
    <property type="protein sequence ID" value="CAN0497718.1"/>
    <property type="molecule type" value="Genomic_DNA"/>
</dbReference>
<feature type="non-terminal residue" evidence="1">
    <location>
        <position position="1"/>
    </location>
</feature>